<accession>A0ABS5IH41</accession>
<dbReference type="InterPro" id="IPR029044">
    <property type="entry name" value="Nucleotide-diphossugar_trans"/>
</dbReference>
<reference evidence="5 6" key="1">
    <citation type="submission" date="2021-04" db="EMBL/GenBank/DDBJ databases">
        <title>Magnetospirillum sulfuroxidans sp. nov., a facultative chemolithoautotrophic sulfur-oxidizing alphaproteobacterium isolated from freshwater sediment and proposals for Paramagetospirillum gen. nov., and Magnetospirillaceae fam. nov.</title>
        <authorList>
            <person name="Koziaeva V."/>
            <person name="Geelhoed J.S."/>
            <person name="Sorokin D.Y."/>
            <person name="Grouzdev D.S."/>
        </authorList>
    </citation>
    <scope>NUCLEOTIDE SEQUENCE [LARGE SCALE GENOMIC DNA]</scope>
    <source>
        <strain evidence="5 6">J10</strain>
    </source>
</reference>
<organism evidence="5 6">
    <name type="scientific">Magnetospirillum sulfuroxidans</name>
    <dbReference type="NCBI Taxonomy" id="611300"/>
    <lineage>
        <taxon>Bacteria</taxon>
        <taxon>Pseudomonadati</taxon>
        <taxon>Pseudomonadota</taxon>
        <taxon>Alphaproteobacteria</taxon>
        <taxon>Rhodospirillales</taxon>
        <taxon>Rhodospirillaceae</taxon>
        <taxon>Magnetospirillum</taxon>
    </lineage>
</organism>
<dbReference type="InterPro" id="IPR050065">
    <property type="entry name" value="GlmU-like"/>
</dbReference>
<evidence type="ECO:0000313" key="6">
    <source>
        <dbReference type="Proteomes" id="UP000680714"/>
    </source>
</evidence>
<keyword evidence="2 5" id="KW-0548">Nucleotidyltransferase</keyword>
<feature type="domain" description="MobA-like NTP transferase" evidence="4">
    <location>
        <begin position="4"/>
        <end position="123"/>
    </location>
</feature>
<dbReference type="RefSeq" id="WP_211551763.1">
    <property type="nucleotide sequence ID" value="NZ_JAGTUF010000030.1"/>
</dbReference>
<dbReference type="EMBL" id="JAGTUF010000030">
    <property type="protein sequence ID" value="MBR9973747.1"/>
    <property type="molecule type" value="Genomic_DNA"/>
</dbReference>
<gene>
    <name evidence="5" type="ORF">KEC16_18630</name>
</gene>
<dbReference type="Gene3D" id="3.90.550.10">
    <property type="entry name" value="Spore Coat Polysaccharide Biosynthesis Protein SpsA, Chain A"/>
    <property type="match status" value="1"/>
</dbReference>
<evidence type="ECO:0000256" key="2">
    <source>
        <dbReference type="ARBA" id="ARBA00022695"/>
    </source>
</evidence>
<dbReference type="Proteomes" id="UP000680714">
    <property type="component" value="Unassembled WGS sequence"/>
</dbReference>
<keyword evidence="3" id="KW-0460">Magnesium</keyword>
<proteinExistence type="predicted"/>
<evidence type="ECO:0000256" key="1">
    <source>
        <dbReference type="ARBA" id="ARBA00022679"/>
    </source>
</evidence>
<keyword evidence="6" id="KW-1185">Reference proteome</keyword>
<protein>
    <submittedName>
        <fullName evidence="5">Phosphocholine cytidylyltransferase family protein</fullName>
    </submittedName>
</protein>
<evidence type="ECO:0000259" key="4">
    <source>
        <dbReference type="Pfam" id="PF12804"/>
    </source>
</evidence>
<name>A0ABS5IH41_9PROT</name>
<dbReference type="SUPFAM" id="SSF53448">
    <property type="entry name" value="Nucleotide-diphospho-sugar transferases"/>
    <property type="match status" value="1"/>
</dbReference>
<evidence type="ECO:0000313" key="5">
    <source>
        <dbReference type="EMBL" id="MBR9973747.1"/>
    </source>
</evidence>
<comment type="caution">
    <text evidence="5">The sequence shown here is derived from an EMBL/GenBank/DDBJ whole genome shotgun (WGS) entry which is preliminary data.</text>
</comment>
<dbReference type="Pfam" id="PF12804">
    <property type="entry name" value="NTP_transf_3"/>
    <property type="match status" value="1"/>
</dbReference>
<dbReference type="CDD" id="cd02523">
    <property type="entry name" value="PC_cytidylyltransferase"/>
    <property type="match status" value="1"/>
</dbReference>
<dbReference type="PANTHER" id="PTHR43584">
    <property type="entry name" value="NUCLEOTIDYL TRANSFERASE"/>
    <property type="match status" value="1"/>
</dbReference>
<evidence type="ECO:0000256" key="3">
    <source>
        <dbReference type="ARBA" id="ARBA00022842"/>
    </source>
</evidence>
<sequence>MTNAIILAAGSGSRLRPYTDDKPKCMVPLSGIPLIERQLAALKTAGITDVTVIVGYRSEAFQYLGLPLVVNPHWETTNMVETLFCAESVLTDDTIVAYADIVYEPRVITALMAAPHEVSVVVDTGWRSYWQHRFTNPLDDAESLRLDEKGRIIDIGNKVNCIDDIEAQYIGLMRYRGAGIPILKDTRAAIGHVFRPWMAKRPLEKAYMTDLLMEMVLMGHPPHAVPIDHGWIEIDTVTDYESAQKMIADGSITRFYQPFPA</sequence>
<dbReference type="GO" id="GO:0016779">
    <property type="term" value="F:nucleotidyltransferase activity"/>
    <property type="evidence" value="ECO:0007669"/>
    <property type="project" value="UniProtKB-KW"/>
</dbReference>
<dbReference type="PANTHER" id="PTHR43584:SF8">
    <property type="entry name" value="N-ACETYLMURAMATE ALPHA-1-PHOSPHATE URIDYLYLTRANSFERASE"/>
    <property type="match status" value="1"/>
</dbReference>
<dbReference type="InterPro" id="IPR025877">
    <property type="entry name" value="MobA-like_NTP_Trfase"/>
</dbReference>
<keyword evidence="1" id="KW-0808">Transferase</keyword>